<dbReference type="InterPro" id="IPR022880">
    <property type="entry name" value="DNApol_IV"/>
</dbReference>
<evidence type="ECO:0000256" key="12">
    <source>
        <dbReference type="ARBA" id="ARBA00023125"/>
    </source>
</evidence>
<feature type="binding site" evidence="15">
    <location>
        <position position="18"/>
    </location>
    <ligand>
        <name>Mg(2+)</name>
        <dbReference type="ChEBI" id="CHEBI:18420"/>
    </ligand>
</feature>
<dbReference type="Gene3D" id="3.30.70.270">
    <property type="match status" value="1"/>
</dbReference>
<keyword evidence="8 15" id="KW-0479">Metal-binding</keyword>
<dbReference type="CDD" id="cd03586">
    <property type="entry name" value="PolY_Pol_IV_kappa"/>
    <property type="match status" value="1"/>
</dbReference>
<dbReference type="PANTHER" id="PTHR11076">
    <property type="entry name" value="DNA REPAIR POLYMERASE UMUC / TRANSFERASE FAMILY MEMBER"/>
    <property type="match status" value="1"/>
</dbReference>
<dbReference type="Gene3D" id="3.30.1490.100">
    <property type="entry name" value="DNA polymerase, Y-family, little finger domain"/>
    <property type="match status" value="1"/>
</dbReference>
<evidence type="ECO:0000313" key="17">
    <source>
        <dbReference type="EMBL" id="GAA0211854.1"/>
    </source>
</evidence>
<feature type="binding site" evidence="15">
    <location>
        <position position="113"/>
    </location>
    <ligand>
        <name>Mg(2+)</name>
        <dbReference type="ChEBI" id="CHEBI:18420"/>
    </ligand>
</feature>
<evidence type="ECO:0000256" key="11">
    <source>
        <dbReference type="ARBA" id="ARBA00022932"/>
    </source>
</evidence>
<keyword evidence="6 15" id="KW-0548">Nucleotidyltransferase</keyword>
<dbReference type="InterPro" id="IPR050116">
    <property type="entry name" value="DNA_polymerase-Y"/>
</dbReference>
<proteinExistence type="inferred from homology"/>
<keyword evidence="12 15" id="KW-0238">DNA-binding</keyword>
<evidence type="ECO:0000256" key="4">
    <source>
        <dbReference type="ARBA" id="ARBA00022490"/>
    </source>
</evidence>
<protein>
    <recommendedName>
        <fullName evidence="15">DNA polymerase IV</fullName>
        <shortName evidence="15">Pol IV</shortName>
        <ecNumber evidence="15">2.7.7.7</ecNumber>
    </recommendedName>
</protein>
<evidence type="ECO:0000256" key="7">
    <source>
        <dbReference type="ARBA" id="ARBA00022705"/>
    </source>
</evidence>
<evidence type="ECO:0000256" key="3">
    <source>
        <dbReference type="ARBA" id="ARBA00022457"/>
    </source>
</evidence>
<evidence type="ECO:0000256" key="15">
    <source>
        <dbReference type="HAMAP-Rule" id="MF_01113"/>
    </source>
</evidence>
<dbReference type="RefSeq" id="WP_343989602.1">
    <property type="nucleotide sequence ID" value="NZ_BAAAFM010000008.1"/>
</dbReference>
<dbReference type="InterPro" id="IPR036775">
    <property type="entry name" value="DNA_pol_Y-fam_lit_finger_sf"/>
</dbReference>
<dbReference type="Pfam" id="PF00817">
    <property type="entry name" value="IMS"/>
    <property type="match status" value="1"/>
</dbReference>
<evidence type="ECO:0000313" key="18">
    <source>
        <dbReference type="Proteomes" id="UP001501221"/>
    </source>
</evidence>
<accession>A0ABN0T402</accession>
<dbReference type="PROSITE" id="PS50173">
    <property type="entry name" value="UMUC"/>
    <property type="match status" value="1"/>
</dbReference>
<dbReference type="InterPro" id="IPR053848">
    <property type="entry name" value="IMS_HHH_1"/>
</dbReference>
<comment type="subcellular location">
    <subcellularLocation>
        <location evidence="1 15">Cytoplasm</location>
    </subcellularLocation>
</comment>
<dbReference type="InterPro" id="IPR017961">
    <property type="entry name" value="DNA_pol_Y-fam_little_finger"/>
</dbReference>
<keyword evidence="13 15" id="KW-0234">DNA repair</keyword>
<keyword evidence="18" id="KW-1185">Reference proteome</keyword>
<comment type="catalytic activity">
    <reaction evidence="14 15">
        <text>DNA(n) + a 2'-deoxyribonucleoside 5'-triphosphate = DNA(n+1) + diphosphate</text>
        <dbReference type="Rhea" id="RHEA:22508"/>
        <dbReference type="Rhea" id="RHEA-COMP:17339"/>
        <dbReference type="Rhea" id="RHEA-COMP:17340"/>
        <dbReference type="ChEBI" id="CHEBI:33019"/>
        <dbReference type="ChEBI" id="CHEBI:61560"/>
        <dbReference type="ChEBI" id="CHEBI:173112"/>
        <dbReference type="EC" id="2.7.7.7"/>
    </reaction>
</comment>
<dbReference type="InterPro" id="IPR043502">
    <property type="entry name" value="DNA/RNA_pol_sf"/>
</dbReference>
<dbReference type="Pfam" id="PF21999">
    <property type="entry name" value="IMS_HHH_1"/>
    <property type="match status" value="1"/>
</dbReference>
<dbReference type="Proteomes" id="UP001501221">
    <property type="component" value="Unassembled WGS sequence"/>
</dbReference>
<dbReference type="Gene3D" id="3.40.1170.60">
    <property type="match status" value="1"/>
</dbReference>
<comment type="function">
    <text evidence="15">Poorly processive, error-prone DNA polymerase involved in untargeted mutagenesis. Copies undamaged DNA at stalled replication forks, which arise in vivo from mismatched or misaligned primer ends. These misaligned primers can be extended by PolIV. Exhibits no 3'-5' exonuclease (proofreading) activity. May be involved in translesional synthesis, in conjunction with the beta clamp from PolIII.</text>
</comment>
<evidence type="ECO:0000256" key="5">
    <source>
        <dbReference type="ARBA" id="ARBA00022679"/>
    </source>
</evidence>
<evidence type="ECO:0000256" key="8">
    <source>
        <dbReference type="ARBA" id="ARBA00022723"/>
    </source>
</evidence>
<feature type="domain" description="UmuC" evidence="16">
    <location>
        <begin position="14"/>
        <end position="195"/>
    </location>
</feature>
<comment type="cofactor">
    <cofactor evidence="15">
        <name>Mg(2+)</name>
        <dbReference type="ChEBI" id="CHEBI:18420"/>
    </cofactor>
    <text evidence="15">Binds 2 magnesium ions per subunit.</text>
</comment>
<evidence type="ECO:0000256" key="10">
    <source>
        <dbReference type="ARBA" id="ARBA00022842"/>
    </source>
</evidence>
<comment type="caution">
    <text evidence="17">The sequence shown here is derived from an EMBL/GenBank/DDBJ whole genome shotgun (WGS) entry which is preliminary data.</text>
</comment>
<keyword evidence="4 15" id="KW-0963">Cytoplasm</keyword>
<dbReference type="EMBL" id="BAAAFM010000008">
    <property type="protein sequence ID" value="GAA0211854.1"/>
    <property type="molecule type" value="Genomic_DNA"/>
</dbReference>
<evidence type="ECO:0000256" key="9">
    <source>
        <dbReference type="ARBA" id="ARBA00022763"/>
    </source>
</evidence>
<dbReference type="InterPro" id="IPR043128">
    <property type="entry name" value="Rev_trsase/Diguanyl_cyclase"/>
</dbReference>
<keyword evidence="11 15" id="KW-0239">DNA-directed DNA polymerase</keyword>
<evidence type="ECO:0000256" key="14">
    <source>
        <dbReference type="ARBA" id="ARBA00049244"/>
    </source>
</evidence>
<dbReference type="Pfam" id="PF11799">
    <property type="entry name" value="IMS_C"/>
    <property type="match status" value="1"/>
</dbReference>
<evidence type="ECO:0000256" key="2">
    <source>
        <dbReference type="ARBA" id="ARBA00010945"/>
    </source>
</evidence>
<evidence type="ECO:0000256" key="1">
    <source>
        <dbReference type="ARBA" id="ARBA00004496"/>
    </source>
</evidence>
<organism evidence="17 18">
    <name type="scientific">Kangiella japonica</name>
    <dbReference type="NCBI Taxonomy" id="647384"/>
    <lineage>
        <taxon>Bacteria</taxon>
        <taxon>Pseudomonadati</taxon>
        <taxon>Pseudomonadota</taxon>
        <taxon>Gammaproteobacteria</taxon>
        <taxon>Kangiellales</taxon>
        <taxon>Kangiellaceae</taxon>
        <taxon>Kangiella</taxon>
    </lineage>
</organism>
<sequence>MPEPLSDTPINRKIIHVDMDCFYAAIEMRDDPLLRGAAVAVGGSPDKRGVIATCNYEARSYGIHSAMASAHAKRLCPNLIIVPPNFDKYRHDSKVIRSIFAKYTPLIEPLSLDEAFLDVTESSHYKGSATYIAQAIRHDIYQELELTASAGIAPNKFLAKVASDWKKPNGQFVIEPSTVDSFMLDLEVKKIPGVGKKTAEKLHNMGIYTCKDLQTLELLELTRKFGAFGRSLYYLSRGIDNRAVITHYPRKSLSVENTYDKDLYTLEECQSEIPKLLSTLKQRLARSKVDAPVNKMFVKLKFSDFTATTVERTSFGVNDELFYELMDEGFHRREKSVRLLGVGVRFQNAESTHFVQLPLEYLDGAFDDEIDEESH</sequence>
<feature type="site" description="Substrate discrimination" evidence="15">
    <location>
        <position position="23"/>
    </location>
</feature>
<keyword evidence="7 15" id="KW-0235">DNA replication</keyword>
<keyword evidence="3 15" id="KW-0515">Mutator protein</keyword>
<feature type="active site" evidence="15">
    <location>
        <position position="114"/>
    </location>
</feature>
<dbReference type="InterPro" id="IPR001126">
    <property type="entry name" value="UmuC"/>
</dbReference>
<comment type="similarity">
    <text evidence="2 15">Belongs to the DNA polymerase type-Y family.</text>
</comment>
<gene>
    <name evidence="15 17" type="primary">dinB</name>
    <name evidence="17" type="ORF">GCM10009123_18850</name>
</gene>
<evidence type="ECO:0000256" key="13">
    <source>
        <dbReference type="ARBA" id="ARBA00023204"/>
    </source>
</evidence>
<dbReference type="Gene3D" id="1.10.150.20">
    <property type="entry name" value="5' to 3' exonuclease, C-terminal subdomain"/>
    <property type="match status" value="1"/>
</dbReference>
<keyword evidence="5 15" id="KW-0808">Transferase</keyword>
<dbReference type="PANTHER" id="PTHR11076:SF33">
    <property type="entry name" value="DNA POLYMERASE KAPPA"/>
    <property type="match status" value="1"/>
</dbReference>
<dbReference type="SUPFAM" id="SSF100879">
    <property type="entry name" value="Lesion bypass DNA polymerase (Y-family), little finger domain"/>
    <property type="match status" value="1"/>
</dbReference>
<comment type="subunit">
    <text evidence="15">Monomer.</text>
</comment>
<reference evidence="17 18" key="1">
    <citation type="journal article" date="2019" name="Int. J. Syst. Evol. Microbiol.">
        <title>The Global Catalogue of Microorganisms (GCM) 10K type strain sequencing project: providing services to taxonomists for standard genome sequencing and annotation.</title>
        <authorList>
            <consortium name="The Broad Institute Genomics Platform"/>
            <consortium name="The Broad Institute Genome Sequencing Center for Infectious Disease"/>
            <person name="Wu L."/>
            <person name="Ma J."/>
        </authorList>
    </citation>
    <scope>NUCLEOTIDE SEQUENCE [LARGE SCALE GENOMIC DNA]</scope>
    <source>
        <strain evidence="17 18">JCM 16211</strain>
    </source>
</reference>
<keyword evidence="10 15" id="KW-0460">Magnesium</keyword>
<keyword evidence="9 15" id="KW-0227">DNA damage</keyword>
<dbReference type="HAMAP" id="MF_01113">
    <property type="entry name" value="DNApol_IV"/>
    <property type="match status" value="1"/>
</dbReference>
<dbReference type="NCBIfam" id="NF002677">
    <property type="entry name" value="PRK02406.1"/>
    <property type="match status" value="1"/>
</dbReference>
<evidence type="ECO:0000256" key="6">
    <source>
        <dbReference type="ARBA" id="ARBA00022695"/>
    </source>
</evidence>
<dbReference type="SUPFAM" id="SSF56672">
    <property type="entry name" value="DNA/RNA polymerases"/>
    <property type="match status" value="1"/>
</dbReference>
<dbReference type="EC" id="2.7.7.7" evidence="15"/>
<evidence type="ECO:0000259" key="16">
    <source>
        <dbReference type="PROSITE" id="PS50173"/>
    </source>
</evidence>
<name>A0ABN0T402_9GAMM</name>